<evidence type="ECO:0000313" key="3">
    <source>
        <dbReference type="Proteomes" id="UP000092462"/>
    </source>
</evidence>
<dbReference type="CDD" id="cd16119">
    <property type="entry name" value="UBX_UBXN6"/>
    <property type="match status" value="1"/>
</dbReference>
<sequence length="430" mass="49672">MPKKLAQFFARKKEEAKFKLAGPGRKLNATDPQPTTSQKKTGKEVYVKPARKELGQEARNAAAAAMARCTKKDTKEFNTSLAAIQAQVRRELEAERRAKEESAKAPQSEAIPDERRNLAVQGVYFRCPLVSDEVLPKSEWRTKIKEFLYDQLNNEDSGLSACLIIHNCNTKDKADACVETLTKYLENIINHPDEEKYMKIRMSNRIFSEKVRHVEGALEFLHAAGFEEQTIDGETFMVFFSKGQDGTEQLQVLLDALMCAEKINLEIDRNIQVLLPSQAKKNELPQDFFRISLEELKREQQLKTEALESSLVLKTKVMREREELRIINRYRYTLIRVRFPDGVYLQGTFNVYEKFLQVHEFVQSCMKHESAEFHLVGPTGHKFEEEDFEKSLYDLRLVPNILLIFSYDDPELVPPGNYIKEELLMLIQPL</sequence>
<dbReference type="InterPro" id="IPR042774">
    <property type="entry name" value="UBXN6_PUB"/>
</dbReference>
<dbReference type="VEuPathDB" id="VectorBase:PPAPM1_001895"/>
<feature type="compositionally biased region" description="Polar residues" evidence="1">
    <location>
        <begin position="30"/>
        <end position="39"/>
    </location>
</feature>
<dbReference type="Pfam" id="PF00789">
    <property type="entry name" value="UBX"/>
    <property type="match status" value="1"/>
</dbReference>
<dbReference type="InterPro" id="IPR029071">
    <property type="entry name" value="Ubiquitin-like_domsf"/>
</dbReference>
<dbReference type="EMBL" id="AJVK01015474">
    <property type="status" value="NOT_ANNOTATED_CDS"/>
    <property type="molecule type" value="Genomic_DNA"/>
</dbReference>
<dbReference type="SMART" id="SM00580">
    <property type="entry name" value="PUG"/>
    <property type="match status" value="1"/>
</dbReference>
<dbReference type="InterPro" id="IPR018997">
    <property type="entry name" value="PUB_domain"/>
</dbReference>
<protein>
    <submittedName>
        <fullName evidence="2">Uncharacterized protein</fullName>
    </submittedName>
</protein>
<dbReference type="AlphaFoldDB" id="A0A1B0DI80"/>
<dbReference type="PANTHER" id="PTHR23153">
    <property type="entry name" value="UBX-RELATED"/>
    <property type="match status" value="1"/>
</dbReference>
<dbReference type="Gene3D" id="3.10.20.90">
    <property type="entry name" value="Phosphatidylinositol 3-kinase Catalytic Subunit, Chain A, domain 1"/>
    <property type="match status" value="1"/>
</dbReference>
<keyword evidence="3" id="KW-1185">Reference proteome</keyword>
<evidence type="ECO:0000256" key="1">
    <source>
        <dbReference type="SAM" id="MobiDB-lite"/>
    </source>
</evidence>
<dbReference type="GO" id="GO:0005737">
    <property type="term" value="C:cytoplasm"/>
    <property type="evidence" value="ECO:0007669"/>
    <property type="project" value="TreeGrafter"/>
</dbReference>
<dbReference type="CDD" id="cd10460">
    <property type="entry name" value="PUB_UBXD1"/>
    <property type="match status" value="1"/>
</dbReference>
<dbReference type="VEuPathDB" id="VectorBase:PPAI007864"/>
<evidence type="ECO:0000313" key="2">
    <source>
        <dbReference type="EnsemblMetazoa" id="PPAI007864-PA"/>
    </source>
</evidence>
<accession>A0A1B0DI80</accession>
<dbReference type="Gene3D" id="1.20.58.2190">
    <property type="match status" value="1"/>
</dbReference>
<dbReference type="Proteomes" id="UP000092462">
    <property type="component" value="Unassembled WGS sequence"/>
</dbReference>
<dbReference type="EnsemblMetazoa" id="PPAI007864-RA">
    <property type="protein sequence ID" value="PPAI007864-PA"/>
    <property type="gene ID" value="PPAI007864"/>
</dbReference>
<dbReference type="PANTHER" id="PTHR23153:SF38">
    <property type="entry name" value="UBX DOMAIN-CONTAINING PROTEIN 6"/>
    <property type="match status" value="1"/>
</dbReference>
<name>A0A1B0DI80_PHLPP</name>
<dbReference type="Pfam" id="PF09409">
    <property type="entry name" value="PUB"/>
    <property type="match status" value="1"/>
</dbReference>
<dbReference type="InterPro" id="IPR036339">
    <property type="entry name" value="PUB-like_dom_sf"/>
</dbReference>
<dbReference type="SUPFAM" id="SSF54236">
    <property type="entry name" value="Ubiquitin-like"/>
    <property type="match status" value="1"/>
</dbReference>
<dbReference type="SUPFAM" id="SSF143503">
    <property type="entry name" value="PUG domain-like"/>
    <property type="match status" value="1"/>
</dbReference>
<proteinExistence type="predicted"/>
<reference evidence="2" key="1">
    <citation type="submission" date="2022-08" db="UniProtKB">
        <authorList>
            <consortium name="EnsemblMetazoa"/>
        </authorList>
    </citation>
    <scope>IDENTIFICATION</scope>
    <source>
        <strain evidence="2">Israel</strain>
    </source>
</reference>
<dbReference type="InterPro" id="IPR001012">
    <property type="entry name" value="UBX_dom"/>
</dbReference>
<feature type="region of interest" description="Disordered" evidence="1">
    <location>
        <begin position="17"/>
        <end position="45"/>
    </location>
</feature>
<dbReference type="EMBL" id="AJVK01015473">
    <property type="status" value="NOT_ANNOTATED_CDS"/>
    <property type="molecule type" value="Genomic_DNA"/>
</dbReference>
<organism evidence="2 3">
    <name type="scientific">Phlebotomus papatasi</name>
    <name type="common">Sandfly</name>
    <dbReference type="NCBI Taxonomy" id="29031"/>
    <lineage>
        <taxon>Eukaryota</taxon>
        <taxon>Metazoa</taxon>
        <taxon>Ecdysozoa</taxon>
        <taxon>Arthropoda</taxon>
        <taxon>Hexapoda</taxon>
        <taxon>Insecta</taxon>
        <taxon>Pterygota</taxon>
        <taxon>Neoptera</taxon>
        <taxon>Endopterygota</taxon>
        <taxon>Diptera</taxon>
        <taxon>Nematocera</taxon>
        <taxon>Psychodoidea</taxon>
        <taxon>Psychodidae</taxon>
        <taxon>Phlebotomus</taxon>
        <taxon>Phlebotomus</taxon>
    </lineage>
</organism>
<dbReference type="PROSITE" id="PS50033">
    <property type="entry name" value="UBX"/>
    <property type="match status" value="1"/>
</dbReference>